<accession>A0A1H7I7L9</accession>
<evidence type="ECO:0000313" key="2">
    <source>
        <dbReference type="EMBL" id="SEK58428.1"/>
    </source>
</evidence>
<protein>
    <submittedName>
        <fullName evidence="2">Uncharacterized protein</fullName>
    </submittedName>
</protein>
<evidence type="ECO:0000256" key="1">
    <source>
        <dbReference type="SAM" id="Phobius"/>
    </source>
</evidence>
<name>A0A1H7I7L9_9RHOB</name>
<keyword evidence="1" id="KW-0472">Membrane</keyword>
<proteinExistence type="predicted"/>
<organism evidence="2 3">
    <name type="scientific">Jannaschia helgolandensis</name>
    <dbReference type="NCBI Taxonomy" id="188906"/>
    <lineage>
        <taxon>Bacteria</taxon>
        <taxon>Pseudomonadati</taxon>
        <taxon>Pseudomonadota</taxon>
        <taxon>Alphaproteobacteria</taxon>
        <taxon>Rhodobacterales</taxon>
        <taxon>Roseobacteraceae</taxon>
        <taxon>Jannaschia</taxon>
    </lineage>
</organism>
<dbReference type="STRING" id="188906.SAMN04488526_0949"/>
<keyword evidence="3" id="KW-1185">Reference proteome</keyword>
<reference evidence="2 3" key="1">
    <citation type="submission" date="2016-10" db="EMBL/GenBank/DDBJ databases">
        <authorList>
            <person name="de Groot N.N."/>
        </authorList>
    </citation>
    <scope>NUCLEOTIDE SEQUENCE [LARGE SCALE GENOMIC DNA]</scope>
    <source>
        <strain evidence="2 3">DSM 14858</strain>
    </source>
</reference>
<evidence type="ECO:0000313" key="3">
    <source>
        <dbReference type="Proteomes" id="UP000199283"/>
    </source>
</evidence>
<keyword evidence="1" id="KW-1133">Transmembrane helix</keyword>
<dbReference type="EMBL" id="FNZQ01000001">
    <property type="protein sequence ID" value="SEK58428.1"/>
    <property type="molecule type" value="Genomic_DNA"/>
</dbReference>
<dbReference type="Proteomes" id="UP000199283">
    <property type="component" value="Unassembled WGS sequence"/>
</dbReference>
<dbReference type="AlphaFoldDB" id="A0A1H7I7L9"/>
<keyword evidence="1" id="KW-0812">Transmembrane</keyword>
<gene>
    <name evidence="2" type="ORF">SAMN04488526_0949</name>
</gene>
<feature type="transmembrane region" description="Helical" evidence="1">
    <location>
        <begin position="306"/>
        <end position="329"/>
    </location>
</feature>
<sequence length="360" mass="38162">MILRLLRVLPLIVTVTATVWALSTNPLARPFVDRTANDLRIALERKVSRAATSDWIEGALADAVTTRDVDRARMLMDLSADLKRPVDTRSAEAMIDARSGWITMAADCAACMADVSTCPTLTQVAACAVPFEMSPLGDLNALRRAGVAWVGDRPVDELDAGLALVGLAATGAIVVSGGSSVTIKAGTGLLRLARRMGSVTPDLARMLRLPVRWSRVDEVMTGVARLEDAIDAPALARIQSLAGDLGRVATATSPAEALRLARFVDTPEDAAKLARVAEAAGPRTTRSFAVLGKTRVFRATVRLGRMAAGTLLLIWLTAAQIAVIIGTRLSGIVLRGLLRPVIVAPTRWTEPPAQGNAESH</sequence>